<dbReference type="EMBL" id="JAACNO010000726">
    <property type="protein sequence ID" value="KAF4145474.1"/>
    <property type="molecule type" value="Genomic_DNA"/>
</dbReference>
<comment type="caution">
    <text evidence="2">The sequence shown here is derived from an EMBL/GenBank/DDBJ whole genome shotgun (WGS) entry which is preliminary data.</text>
</comment>
<protein>
    <submittedName>
        <fullName evidence="2">Uncharacterized protein</fullName>
    </submittedName>
</protein>
<evidence type="ECO:0000256" key="1">
    <source>
        <dbReference type="SAM" id="MobiDB-lite"/>
    </source>
</evidence>
<reference evidence="2" key="1">
    <citation type="submission" date="2020-03" db="EMBL/GenBank/DDBJ databases">
        <title>Hybrid Assembly of Korean Phytophthora infestans isolates.</title>
        <authorList>
            <person name="Prokchorchik M."/>
            <person name="Lee Y."/>
            <person name="Seo J."/>
            <person name="Cho J.-H."/>
            <person name="Park Y.-E."/>
            <person name="Jang D.-C."/>
            <person name="Im J.-S."/>
            <person name="Choi J.-G."/>
            <person name="Park H.-J."/>
            <person name="Lee G.-B."/>
            <person name="Lee Y.-G."/>
            <person name="Hong S.-Y."/>
            <person name="Cho K."/>
            <person name="Sohn K.H."/>
        </authorList>
    </citation>
    <scope>NUCLEOTIDE SEQUENCE</scope>
    <source>
        <strain evidence="2">KR_2_A2</strain>
    </source>
</reference>
<proteinExistence type="predicted"/>
<evidence type="ECO:0000313" key="3">
    <source>
        <dbReference type="Proteomes" id="UP000704712"/>
    </source>
</evidence>
<feature type="compositionally biased region" description="Basic and acidic residues" evidence="1">
    <location>
        <begin position="1"/>
        <end position="12"/>
    </location>
</feature>
<dbReference type="Proteomes" id="UP000704712">
    <property type="component" value="Unassembled WGS sequence"/>
</dbReference>
<dbReference type="AlphaFoldDB" id="A0A8S9V1W5"/>
<organism evidence="2 3">
    <name type="scientific">Phytophthora infestans</name>
    <name type="common">Potato late blight agent</name>
    <name type="synonym">Botrytis infestans</name>
    <dbReference type="NCBI Taxonomy" id="4787"/>
    <lineage>
        <taxon>Eukaryota</taxon>
        <taxon>Sar</taxon>
        <taxon>Stramenopiles</taxon>
        <taxon>Oomycota</taxon>
        <taxon>Peronosporomycetes</taxon>
        <taxon>Peronosporales</taxon>
        <taxon>Peronosporaceae</taxon>
        <taxon>Phytophthora</taxon>
    </lineage>
</organism>
<evidence type="ECO:0000313" key="2">
    <source>
        <dbReference type="EMBL" id="KAF4145474.1"/>
    </source>
</evidence>
<feature type="compositionally biased region" description="Polar residues" evidence="1">
    <location>
        <begin position="52"/>
        <end position="66"/>
    </location>
</feature>
<feature type="region of interest" description="Disordered" evidence="1">
    <location>
        <begin position="40"/>
        <end position="66"/>
    </location>
</feature>
<name>A0A8S9V1W5_PHYIN</name>
<accession>A0A8S9V1W5</accession>
<gene>
    <name evidence="2" type="ORF">GN958_ATG05277</name>
</gene>
<feature type="region of interest" description="Disordered" evidence="1">
    <location>
        <begin position="1"/>
        <end position="27"/>
    </location>
</feature>
<sequence length="124" mass="13950">MAEQRSYRDAEYRRRRRGCVGGEQKRQESDILDHLLHEDDGAPQVDAHDGGTLQTDETSLDNKTLNNDASTQLDETMKQSRNETVQQSCEEAEEVSVEVSVDDTVVDSVENTVKDAVDCPICYE</sequence>